<dbReference type="EMBL" id="CP010311">
    <property type="protein sequence ID" value="AJF06439.1"/>
    <property type="molecule type" value="Genomic_DNA"/>
</dbReference>
<dbReference type="KEGG" id="gsb:GSUB_07630"/>
<accession>A0A0B5FP64</accession>
<dbReference type="GO" id="GO:0016020">
    <property type="term" value="C:membrane"/>
    <property type="evidence" value="ECO:0007669"/>
    <property type="project" value="InterPro"/>
</dbReference>
<reference evidence="2 3" key="1">
    <citation type="journal article" date="2015" name="Genome Announc.">
        <title>Genomes of Geoalkalibacter ferrihydriticus Z-0531T and Geoalkalibacter subterraneus Red1T, Two Haloalkaliphilic Metal-Reducing Deltaproteobacteria.</title>
        <authorList>
            <person name="Badalamenti J.P."/>
            <person name="Krajmalnik-Brown R."/>
            <person name="Torres C.I."/>
            <person name="Bond D.R."/>
        </authorList>
    </citation>
    <scope>NUCLEOTIDE SEQUENCE [LARGE SCALE GENOMIC DNA]</scope>
    <source>
        <strain evidence="2 3">Red1</strain>
    </source>
</reference>
<evidence type="ECO:0000256" key="1">
    <source>
        <dbReference type="SAM" id="Phobius"/>
    </source>
</evidence>
<dbReference type="STRING" id="483547.GSUB_07630"/>
<keyword evidence="1" id="KW-1133">Transmembrane helix</keyword>
<proteinExistence type="predicted"/>
<dbReference type="Pfam" id="PF04186">
    <property type="entry name" value="FxsA"/>
    <property type="match status" value="1"/>
</dbReference>
<sequence>MFIKLLLLFTLIPVLEIYVILQVGELLGALPTIGLIILTGVAGAYLARTQGFEVVRRMQGELNQGQLPAAPLIDAAMVLAGGLLLLTPGFCTDILGFSLLVPATRDLLKKTVSDYLKRQIDEGRIHIRRY</sequence>
<gene>
    <name evidence="2" type="ORF">GSUB_07630</name>
</gene>
<dbReference type="HOGENOM" id="CLU_085083_5_0_7"/>
<dbReference type="OrthoDB" id="9792788at2"/>
<protein>
    <submittedName>
        <fullName evidence="2">Exlusion protein FxsA</fullName>
    </submittedName>
</protein>
<keyword evidence="1" id="KW-0812">Transmembrane</keyword>
<feature type="transmembrane region" description="Helical" evidence="1">
    <location>
        <begin position="26"/>
        <end position="47"/>
    </location>
</feature>
<dbReference type="NCBIfam" id="NF008528">
    <property type="entry name" value="PRK11463.1-2"/>
    <property type="match status" value="1"/>
</dbReference>
<dbReference type="PANTHER" id="PTHR35335:SF1">
    <property type="entry name" value="UPF0716 PROTEIN FXSA"/>
    <property type="match status" value="1"/>
</dbReference>
<keyword evidence="3" id="KW-1185">Reference proteome</keyword>
<evidence type="ECO:0000313" key="3">
    <source>
        <dbReference type="Proteomes" id="UP000035036"/>
    </source>
</evidence>
<dbReference type="InterPro" id="IPR007313">
    <property type="entry name" value="FxsA"/>
</dbReference>
<organism evidence="2 3">
    <name type="scientific">Geoalkalibacter subterraneus</name>
    <dbReference type="NCBI Taxonomy" id="483547"/>
    <lineage>
        <taxon>Bacteria</taxon>
        <taxon>Pseudomonadati</taxon>
        <taxon>Thermodesulfobacteriota</taxon>
        <taxon>Desulfuromonadia</taxon>
        <taxon>Desulfuromonadales</taxon>
        <taxon>Geoalkalibacteraceae</taxon>
        <taxon>Geoalkalibacter</taxon>
    </lineage>
</organism>
<dbReference type="RefSeq" id="WP_040200057.1">
    <property type="nucleotide sequence ID" value="NZ_CP010311.1"/>
</dbReference>
<dbReference type="PANTHER" id="PTHR35335">
    <property type="entry name" value="UPF0716 PROTEIN FXSA"/>
    <property type="match status" value="1"/>
</dbReference>
<evidence type="ECO:0000313" key="2">
    <source>
        <dbReference type="EMBL" id="AJF06439.1"/>
    </source>
</evidence>
<name>A0A0B5FP64_9BACT</name>
<dbReference type="Proteomes" id="UP000035036">
    <property type="component" value="Chromosome"/>
</dbReference>
<keyword evidence="1" id="KW-0472">Membrane</keyword>
<dbReference type="AlphaFoldDB" id="A0A0B5FP64"/>